<dbReference type="PANTHER" id="PTHR11203">
    <property type="entry name" value="CLEAVAGE AND POLYADENYLATION SPECIFICITY FACTOR FAMILY MEMBER"/>
    <property type="match status" value="1"/>
</dbReference>
<accession>A0A518G339</accession>
<dbReference type="SUPFAM" id="SSF56281">
    <property type="entry name" value="Metallo-hydrolase/oxidoreductase"/>
    <property type="match status" value="1"/>
</dbReference>
<name>A0A518G339_9BACT</name>
<evidence type="ECO:0000313" key="4">
    <source>
        <dbReference type="EMBL" id="QDV23012.1"/>
    </source>
</evidence>
<proteinExistence type="predicted"/>
<feature type="domain" description="Metallo-beta-lactamase" evidence="2">
    <location>
        <begin position="13"/>
        <end position="228"/>
    </location>
</feature>
<sequence length="442" mass="49577">MHVIHHGALNGVTGSCHQLVINEKRSLLIDCGLFQGSDAKGRDEEQIDFPLDGIQGLIVTHVHLDHVGRIPYLIAAGFNGPIYCSPPTAKLLPLMMEDAMRVGITRNKRLIERFLHDLRKYIRPLPFARWQKLDGGIEMRLTPAGHVLGSAIVELDYEGERFVFSGDLGSRHQPILKEPVSPERADYLVLESTYGDRNHVGREERVQQLENVLCHTLENKGVTIIPAFSVGRTQELLYEMNLIFERLSDTTGCSMLHAVDVIIDSPLAQRFTEIYDSLRNYWGDEAKQILEYDSQPLVFENLVQIDNHPEHRDTVEYLKNSKLPAIVIAASGMCTGGRVVNYLKAFLGDPTTDVIFAGYQAAGTPGRYIQDSDWVRLDGQRFDIAAKVHQLSGYSAHADQSDLIRFVEGMAEAPKAIRLVHGEDRAKATLKRELEARGYNVV</sequence>
<gene>
    <name evidence="4" type="ORF">Q31a_13050</name>
</gene>
<dbReference type="GO" id="GO:0004521">
    <property type="term" value="F:RNA endonuclease activity"/>
    <property type="evidence" value="ECO:0007669"/>
    <property type="project" value="TreeGrafter"/>
</dbReference>
<keyword evidence="1 4" id="KW-0378">Hydrolase</keyword>
<dbReference type="CDD" id="cd16295">
    <property type="entry name" value="TTHA0252-CPSF-like_MBL-fold"/>
    <property type="match status" value="1"/>
</dbReference>
<protein>
    <submittedName>
        <fullName evidence="4">Ribonuclease</fullName>
        <ecNumber evidence="4">3.1.-.-</ecNumber>
    </submittedName>
</protein>
<dbReference type="GO" id="GO:0016787">
    <property type="term" value="F:hydrolase activity"/>
    <property type="evidence" value="ECO:0007669"/>
    <property type="project" value="UniProtKB-KW"/>
</dbReference>
<dbReference type="Gene3D" id="3.40.50.10890">
    <property type="match status" value="1"/>
</dbReference>
<evidence type="ECO:0000313" key="5">
    <source>
        <dbReference type="Proteomes" id="UP000318017"/>
    </source>
</evidence>
<dbReference type="InterPro" id="IPR036866">
    <property type="entry name" value="RibonucZ/Hydroxyglut_hydro"/>
</dbReference>
<feature type="domain" description="Beta-Casp" evidence="3">
    <location>
        <begin position="233"/>
        <end position="369"/>
    </location>
</feature>
<organism evidence="4 5">
    <name type="scientific">Aureliella helgolandensis</name>
    <dbReference type="NCBI Taxonomy" id="2527968"/>
    <lineage>
        <taxon>Bacteria</taxon>
        <taxon>Pseudomonadati</taxon>
        <taxon>Planctomycetota</taxon>
        <taxon>Planctomycetia</taxon>
        <taxon>Pirellulales</taxon>
        <taxon>Pirellulaceae</taxon>
        <taxon>Aureliella</taxon>
    </lineage>
</organism>
<keyword evidence="5" id="KW-1185">Reference proteome</keyword>
<evidence type="ECO:0000259" key="3">
    <source>
        <dbReference type="SMART" id="SM01027"/>
    </source>
</evidence>
<dbReference type="InterPro" id="IPR022712">
    <property type="entry name" value="Beta_Casp"/>
</dbReference>
<dbReference type="SMART" id="SM00849">
    <property type="entry name" value="Lactamase_B"/>
    <property type="match status" value="1"/>
</dbReference>
<dbReference type="Pfam" id="PF00753">
    <property type="entry name" value="Lactamase_B"/>
    <property type="match status" value="1"/>
</dbReference>
<evidence type="ECO:0000259" key="2">
    <source>
        <dbReference type="SMART" id="SM00849"/>
    </source>
</evidence>
<dbReference type="OrthoDB" id="9803916at2"/>
<evidence type="ECO:0000256" key="1">
    <source>
        <dbReference type="ARBA" id="ARBA00022801"/>
    </source>
</evidence>
<dbReference type="RefSeq" id="WP_145075458.1">
    <property type="nucleotide sequence ID" value="NZ_CP036298.1"/>
</dbReference>
<dbReference type="Gene3D" id="3.60.15.10">
    <property type="entry name" value="Ribonuclease Z/Hydroxyacylglutathione hydrolase-like"/>
    <property type="match status" value="1"/>
</dbReference>
<dbReference type="SMART" id="SM01027">
    <property type="entry name" value="Beta-Casp"/>
    <property type="match status" value="1"/>
</dbReference>
<dbReference type="PANTHER" id="PTHR11203:SF37">
    <property type="entry name" value="INTEGRATOR COMPLEX SUBUNIT 11"/>
    <property type="match status" value="1"/>
</dbReference>
<dbReference type="EC" id="3.1.-.-" evidence="4"/>
<dbReference type="Proteomes" id="UP000318017">
    <property type="component" value="Chromosome"/>
</dbReference>
<dbReference type="KEGG" id="ahel:Q31a_13050"/>
<dbReference type="AlphaFoldDB" id="A0A518G339"/>
<dbReference type="InterPro" id="IPR050698">
    <property type="entry name" value="MBL"/>
</dbReference>
<dbReference type="Pfam" id="PF10996">
    <property type="entry name" value="Beta-Casp"/>
    <property type="match status" value="1"/>
</dbReference>
<dbReference type="Pfam" id="PF07521">
    <property type="entry name" value="RMMBL"/>
    <property type="match status" value="1"/>
</dbReference>
<dbReference type="InterPro" id="IPR001279">
    <property type="entry name" value="Metallo-B-lactamas"/>
</dbReference>
<reference evidence="4 5" key="1">
    <citation type="submission" date="2019-02" db="EMBL/GenBank/DDBJ databases">
        <title>Deep-cultivation of Planctomycetes and their phenomic and genomic characterization uncovers novel biology.</title>
        <authorList>
            <person name="Wiegand S."/>
            <person name="Jogler M."/>
            <person name="Boedeker C."/>
            <person name="Pinto D."/>
            <person name="Vollmers J."/>
            <person name="Rivas-Marin E."/>
            <person name="Kohn T."/>
            <person name="Peeters S.H."/>
            <person name="Heuer A."/>
            <person name="Rast P."/>
            <person name="Oberbeckmann S."/>
            <person name="Bunk B."/>
            <person name="Jeske O."/>
            <person name="Meyerdierks A."/>
            <person name="Storesund J.E."/>
            <person name="Kallscheuer N."/>
            <person name="Luecker S."/>
            <person name="Lage O.M."/>
            <person name="Pohl T."/>
            <person name="Merkel B.J."/>
            <person name="Hornburger P."/>
            <person name="Mueller R.-W."/>
            <person name="Bruemmer F."/>
            <person name="Labrenz M."/>
            <person name="Spormann A.M."/>
            <person name="Op den Camp H."/>
            <person name="Overmann J."/>
            <person name="Amann R."/>
            <person name="Jetten M.S.M."/>
            <person name="Mascher T."/>
            <person name="Medema M.H."/>
            <person name="Devos D.P."/>
            <person name="Kaster A.-K."/>
            <person name="Ovreas L."/>
            <person name="Rohde M."/>
            <person name="Galperin M.Y."/>
            <person name="Jogler C."/>
        </authorList>
    </citation>
    <scope>NUCLEOTIDE SEQUENCE [LARGE SCALE GENOMIC DNA]</scope>
    <source>
        <strain evidence="4 5">Q31a</strain>
    </source>
</reference>
<dbReference type="EMBL" id="CP036298">
    <property type="protein sequence ID" value="QDV23012.1"/>
    <property type="molecule type" value="Genomic_DNA"/>
</dbReference>
<dbReference type="InterPro" id="IPR011108">
    <property type="entry name" value="RMMBL"/>
</dbReference>